<keyword evidence="2" id="KW-1185">Reference proteome</keyword>
<reference evidence="1" key="1">
    <citation type="submission" date="2021-06" db="EMBL/GenBank/DDBJ databases">
        <authorList>
            <person name="Kallberg Y."/>
            <person name="Tangrot J."/>
            <person name="Rosling A."/>
        </authorList>
    </citation>
    <scope>NUCLEOTIDE SEQUENCE</scope>
    <source>
        <strain evidence="1">IL203A</strain>
    </source>
</reference>
<comment type="caution">
    <text evidence="1">The sequence shown here is derived from an EMBL/GenBank/DDBJ whole genome shotgun (WGS) entry which is preliminary data.</text>
</comment>
<dbReference type="Proteomes" id="UP000789702">
    <property type="component" value="Unassembled WGS sequence"/>
</dbReference>
<dbReference type="EMBL" id="CAJVPU010060509">
    <property type="protein sequence ID" value="CAG8777099.1"/>
    <property type="molecule type" value="Genomic_DNA"/>
</dbReference>
<proteinExistence type="predicted"/>
<name>A0ACA9R5G4_9GLOM</name>
<feature type="non-terminal residue" evidence="1">
    <location>
        <position position="1"/>
    </location>
</feature>
<evidence type="ECO:0000313" key="2">
    <source>
        <dbReference type="Proteomes" id="UP000789702"/>
    </source>
</evidence>
<sequence>DLALREEFWNLYGFKKSDVELLLDNAFGNGFLFDAKEGVIKWLKEEFGGYFFNPDQPEGVFNTASSSLSFRSAHTALTNNVELDYQQSPWQIHSYRSTQSTFSRIQKM</sequence>
<evidence type="ECO:0000313" key="1">
    <source>
        <dbReference type="EMBL" id="CAG8777099.1"/>
    </source>
</evidence>
<gene>
    <name evidence="1" type="ORF">DHETER_LOCUS16182</name>
</gene>
<feature type="non-terminal residue" evidence="1">
    <location>
        <position position="108"/>
    </location>
</feature>
<organism evidence="1 2">
    <name type="scientific">Dentiscutata heterogama</name>
    <dbReference type="NCBI Taxonomy" id="1316150"/>
    <lineage>
        <taxon>Eukaryota</taxon>
        <taxon>Fungi</taxon>
        <taxon>Fungi incertae sedis</taxon>
        <taxon>Mucoromycota</taxon>
        <taxon>Glomeromycotina</taxon>
        <taxon>Glomeromycetes</taxon>
        <taxon>Diversisporales</taxon>
        <taxon>Gigasporaceae</taxon>
        <taxon>Dentiscutata</taxon>
    </lineage>
</organism>
<protein>
    <submittedName>
        <fullName evidence="1">5229_t:CDS:1</fullName>
    </submittedName>
</protein>
<accession>A0ACA9R5G4</accession>